<dbReference type="InterPro" id="IPR029787">
    <property type="entry name" value="Nucleotide_cyclase"/>
</dbReference>
<evidence type="ECO:0000313" key="8">
    <source>
        <dbReference type="EMBL" id="MEQ2312599.1"/>
    </source>
</evidence>
<proteinExistence type="predicted"/>
<evidence type="ECO:0000256" key="4">
    <source>
        <dbReference type="ARBA" id="ARBA00022989"/>
    </source>
</evidence>
<keyword evidence="3" id="KW-0547">Nucleotide-binding</keyword>
<evidence type="ECO:0000256" key="5">
    <source>
        <dbReference type="ARBA" id="ARBA00023136"/>
    </source>
</evidence>
<dbReference type="PANTHER" id="PTHR11920:SF505">
    <property type="entry name" value="GUANYLATE CYCLASE"/>
    <property type="match status" value="1"/>
</dbReference>
<comment type="subcellular location">
    <subcellularLocation>
        <location evidence="1">Membrane</location>
    </subcellularLocation>
</comment>
<accession>A0ABV1A228</accession>
<keyword evidence="2" id="KW-0812">Transmembrane</keyword>
<evidence type="ECO:0000256" key="3">
    <source>
        <dbReference type="ARBA" id="ARBA00022741"/>
    </source>
</evidence>
<evidence type="ECO:0000313" key="9">
    <source>
        <dbReference type="Proteomes" id="UP001469553"/>
    </source>
</evidence>
<dbReference type="PANTHER" id="PTHR11920">
    <property type="entry name" value="GUANYLYL CYCLASE"/>
    <property type="match status" value="1"/>
</dbReference>
<evidence type="ECO:0000256" key="6">
    <source>
        <dbReference type="ARBA" id="ARBA00023239"/>
    </source>
</evidence>
<evidence type="ECO:0000259" key="7">
    <source>
        <dbReference type="Pfam" id="PF00211"/>
    </source>
</evidence>
<dbReference type="Proteomes" id="UP001469553">
    <property type="component" value="Unassembled WGS sequence"/>
</dbReference>
<evidence type="ECO:0000256" key="1">
    <source>
        <dbReference type="ARBA" id="ARBA00004370"/>
    </source>
</evidence>
<name>A0ABV1A228_9TELE</name>
<protein>
    <submittedName>
        <fullName evidence="8">Nitrogen permease regulator 2</fullName>
    </submittedName>
</protein>
<keyword evidence="4" id="KW-1133">Transmembrane helix</keyword>
<feature type="domain" description="Guanylate cyclase" evidence="7">
    <location>
        <begin position="2"/>
        <end position="41"/>
    </location>
</feature>
<dbReference type="InterPro" id="IPR001054">
    <property type="entry name" value="A/G_cyclase"/>
</dbReference>
<gene>
    <name evidence="8" type="primary">NPR2_6</name>
    <name evidence="8" type="ORF">AMECASPLE_032751</name>
</gene>
<sequence>LKIHVSSATKEVLDEFGYFDLQLRGDVEMKGKGKMRTYWLLGEKTDVYVI</sequence>
<comment type="caution">
    <text evidence="8">The sequence shown here is derived from an EMBL/GenBank/DDBJ whole genome shotgun (WGS) entry which is preliminary data.</text>
</comment>
<keyword evidence="5" id="KW-0472">Membrane</keyword>
<dbReference type="Gene3D" id="3.30.70.1230">
    <property type="entry name" value="Nucleotide cyclase"/>
    <property type="match status" value="1"/>
</dbReference>
<dbReference type="InterPro" id="IPR050401">
    <property type="entry name" value="Cyclic_nucleotide_synthase"/>
</dbReference>
<dbReference type="SUPFAM" id="SSF55073">
    <property type="entry name" value="Nucleotide cyclase"/>
    <property type="match status" value="1"/>
</dbReference>
<feature type="non-terminal residue" evidence="8">
    <location>
        <position position="1"/>
    </location>
</feature>
<dbReference type="EMBL" id="JAHRIP010079541">
    <property type="protein sequence ID" value="MEQ2312599.1"/>
    <property type="molecule type" value="Genomic_DNA"/>
</dbReference>
<dbReference type="Pfam" id="PF00211">
    <property type="entry name" value="Guanylate_cyc"/>
    <property type="match status" value="1"/>
</dbReference>
<keyword evidence="6" id="KW-0456">Lyase</keyword>
<evidence type="ECO:0000256" key="2">
    <source>
        <dbReference type="ARBA" id="ARBA00022692"/>
    </source>
</evidence>
<organism evidence="8 9">
    <name type="scientific">Ameca splendens</name>
    <dbReference type="NCBI Taxonomy" id="208324"/>
    <lineage>
        <taxon>Eukaryota</taxon>
        <taxon>Metazoa</taxon>
        <taxon>Chordata</taxon>
        <taxon>Craniata</taxon>
        <taxon>Vertebrata</taxon>
        <taxon>Euteleostomi</taxon>
        <taxon>Actinopterygii</taxon>
        <taxon>Neopterygii</taxon>
        <taxon>Teleostei</taxon>
        <taxon>Neoteleostei</taxon>
        <taxon>Acanthomorphata</taxon>
        <taxon>Ovalentaria</taxon>
        <taxon>Atherinomorphae</taxon>
        <taxon>Cyprinodontiformes</taxon>
        <taxon>Goodeidae</taxon>
        <taxon>Ameca</taxon>
    </lineage>
</organism>
<keyword evidence="9" id="KW-1185">Reference proteome</keyword>
<reference evidence="8 9" key="1">
    <citation type="submission" date="2021-06" db="EMBL/GenBank/DDBJ databases">
        <authorList>
            <person name="Palmer J.M."/>
        </authorList>
    </citation>
    <scope>NUCLEOTIDE SEQUENCE [LARGE SCALE GENOMIC DNA]</scope>
    <source>
        <strain evidence="8 9">AS_MEX2019</strain>
        <tissue evidence="8">Muscle</tissue>
    </source>
</reference>